<dbReference type="EMBL" id="DVNA01000126">
    <property type="protein sequence ID" value="HIU55248.1"/>
    <property type="molecule type" value="Genomic_DNA"/>
</dbReference>
<dbReference type="PROSITE" id="PS51257">
    <property type="entry name" value="PROKAR_LIPOPROTEIN"/>
    <property type="match status" value="1"/>
</dbReference>
<dbReference type="Gene3D" id="2.60.40.1080">
    <property type="match status" value="1"/>
</dbReference>
<dbReference type="Gene3D" id="2.40.160.190">
    <property type="match status" value="1"/>
</dbReference>
<dbReference type="InterPro" id="IPR008964">
    <property type="entry name" value="Invasin/intimin_cell_adhesion"/>
</dbReference>
<dbReference type="Pfam" id="PF02368">
    <property type="entry name" value="Big_2"/>
    <property type="match status" value="1"/>
</dbReference>
<keyword evidence="1" id="KW-0732">Signal</keyword>
<name>A0A9D1M819_9BACT</name>
<feature type="chain" id="PRO_5039664857" evidence="1">
    <location>
        <begin position="18"/>
        <end position="583"/>
    </location>
</feature>
<comment type="caution">
    <text evidence="3">The sequence shown here is derived from an EMBL/GenBank/DDBJ whole genome shotgun (WGS) entry which is preliminary data.</text>
</comment>
<gene>
    <name evidence="3" type="ORF">IAB03_05520</name>
</gene>
<protein>
    <submittedName>
        <fullName evidence="3">Ig-like domain-containing protein</fullName>
    </submittedName>
</protein>
<dbReference type="AlphaFoldDB" id="A0A9D1M819"/>
<dbReference type="CDD" id="cd12871">
    <property type="entry name" value="Bacuni_01323_like"/>
    <property type="match status" value="1"/>
</dbReference>
<reference evidence="3" key="2">
    <citation type="journal article" date="2021" name="PeerJ">
        <title>Extensive microbial diversity within the chicken gut microbiome revealed by metagenomics and culture.</title>
        <authorList>
            <person name="Gilroy R."/>
            <person name="Ravi A."/>
            <person name="Getino M."/>
            <person name="Pursley I."/>
            <person name="Horton D.L."/>
            <person name="Alikhan N.F."/>
            <person name="Baker D."/>
            <person name="Gharbi K."/>
            <person name="Hall N."/>
            <person name="Watson M."/>
            <person name="Adriaenssens E.M."/>
            <person name="Foster-Nyarko E."/>
            <person name="Jarju S."/>
            <person name="Secka A."/>
            <person name="Antonio M."/>
            <person name="Oren A."/>
            <person name="Chaudhuri R.R."/>
            <person name="La Ragione R."/>
            <person name="Hildebrand F."/>
            <person name="Pallen M.J."/>
        </authorList>
    </citation>
    <scope>NUCLEOTIDE SEQUENCE</scope>
    <source>
        <strain evidence="3">CHK158-818</strain>
    </source>
</reference>
<feature type="domain" description="BIG2" evidence="2">
    <location>
        <begin position="161"/>
        <end position="238"/>
    </location>
</feature>
<reference evidence="3" key="1">
    <citation type="submission" date="2020-10" db="EMBL/GenBank/DDBJ databases">
        <authorList>
            <person name="Gilroy R."/>
        </authorList>
    </citation>
    <scope>NUCLEOTIDE SEQUENCE</scope>
    <source>
        <strain evidence="3">CHK158-818</strain>
    </source>
</reference>
<dbReference type="InterPro" id="IPR013783">
    <property type="entry name" value="Ig-like_fold"/>
</dbReference>
<organism evidence="3 4">
    <name type="scientific">Candidatus Gallibacteroides avistercoris</name>
    <dbReference type="NCBI Taxonomy" id="2840833"/>
    <lineage>
        <taxon>Bacteria</taxon>
        <taxon>Pseudomonadati</taxon>
        <taxon>Bacteroidota</taxon>
        <taxon>Bacteroidia</taxon>
        <taxon>Bacteroidales</taxon>
        <taxon>Bacteroidaceae</taxon>
        <taxon>Bacteroidaceae incertae sedis</taxon>
        <taxon>Candidatus Gallibacteroides</taxon>
    </lineage>
</organism>
<evidence type="ECO:0000259" key="2">
    <source>
        <dbReference type="SMART" id="SM00635"/>
    </source>
</evidence>
<dbReference type="InterPro" id="IPR003343">
    <property type="entry name" value="Big_2"/>
</dbReference>
<dbReference type="Gene3D" id="2.60.40.10">
    <property type="entry name" value="Immunoglobulins"/>
    <property type="match status" value="1"/>
</dbReference>
<dbReference type="SUPFAM" id="SSF49373">
    <property type="entry name" value="Invasin/intimin cell-adhesion fragments"/>
    <property type="match status" value="1"/>
</dbReference>
<dbReference type="InterPro" id="IPR024361">
    <property type="entry name" value="BACON"/>
</dbReference>
<evidence type="ECO:0000313" key="4">
    <source>
        <dbReference type="Proteomes" id="UP000824112"/>
    </source>
</evidence>
<dbReference type="Proteomes" id="UP000824112">
    <property type="component" value="Unassembled WGS sequence"/>
</dbReference>
<dbReference type="SMART" id="SM00635">
    <property type="entry name" value="BID_2"/>
    <property type="match status" value="1"/>
</dbReference>
<accession>A0A9D1M819</accession>
<dbReference type="CDD" id="cd14948">
    <property type="entry name" value="BACON"/>
    <property type="match status" value="1"/>
</dbReference>
<sequence length="583" mass="64659">MKKHLFLLMLSTVMILAGCSKNEGGEGEPFTPPAQEQLTQNAYADNENTGGGFSFTADAPWTATVDEVKPQAPASVQAKSVTRAAGNNGNNVVWLKLYNGDKEAYSGGAGTITLRIEIDQNYTGERREATITIRSGNNTFTVTVVQEGTKQDGSENEPPVKVTKITLDKTELSLEAGAKTTLTATVEPADATIKSVVWSSSNPAVADVNPVTGEITAIADGTTTVTATSSSNKEVSASCAVTVGGGEPVVPDPSSYALVSRIERKITYWSEVPASDRYEDDAIYTFEYDDKNRVVSYAVDILTTDGSEESDRLVSTIDYSAPDRLRIQDQWSDVGTQTYDVLLNDKGYIRQCKSHPYSHDDNSYDFYTYDIEYNDEDRISRVAYSDEWYTYVYKDGVLSGGRYSDMGEVGEMSGFEQYFNQIPNDKLNLDINMLFLPILLEDPGDGDVPGRLGRLALLRMAGRGMDRYVTMFPEWSEEGDAMAAISNYPEPNKTIHESYEYFTYDAEEIQDPMEYILNENGTVASVTTRATMVKIKHEYDIVIGDEFFDPEFPDMGYKGEICNRKNTELDRGTNTITYTFTYR</sequence>
<evidence type="ECO:0000256" key="1">
    <source>
        <dbReference type="SAM" id="SignalP"/>
    </source>
</evidence>
<feature type="signal peptide" evidence="1">
    <location>
        <begin position="1"/>
        <end position="17"/>
    </location>
</feature>
<evidence type="ECO:0000313" key="3">
    <source>
        <dbReference type="EMBL" id="HIU55248.1"/>
    </source>
</evidence>
<proteinExistence type="predicted"/>
<dbReference type="Pfam" id="PF13004">
    <property type="entry name" value="BACON"/>
    <property type="match status" value="1"/>
</dbReference>